<evidence type="ECO:0000313" key="6">
    <source>
        <dbReference type="EMBL" id="CBI15190.3"/>
    </source>
</evidence>
<keyword evidence="3" id="KW-0804">Transcription</keyword>
<evidence type="ECO:0000256" key="4">
    <source>
        <dbReference type="PROSITE-ProRule" id="PRU00169"/>
    </source>
</evidence>
<feature type="domain" description="Response regulatory" evidence="5">
    <location>
        <begin position="46"/>
        <end position="139"/>
    </location>
</feature>
<dbReference type="PaxDb" id="29760-VIT_17s0000g06560.t01"/>
<dbReference type="GO" id="GO:0009736">
    <property type="term" value="P:cytokinin-activated signaling pathway"/>
    <property type="evidence" value="ECO:0007669"/>
    <property type="project" value="InterPro"/>
</dbReference>
<keyword evidence="2" id="KW-0805">Transcription regulation</keyword>
<dbReference type="PANTHER" id="PTHR43874:SF1">
    <property type="entry name" value="TWO-COMPONENT RESPONSE REGULATOR-LIKE APRR1"/>
    <property type="match status" value="1"/>
</dbReference>
<name>D7SI80_VITVI</name>
<keyword evidence="1" id="KW-0902">Two-component regulatory system</keyword>
<dbReference type="PANTHER" id="PTHR43874">
    <property type="entry name" value="TWO-COMPONENT RESPONSE REGULATOR"/>
    <property type="match status" value="1"/>
</dbReference>
<dbReference type="HOGENOM" id="CLU_1848717_0_0_1"/>
<proteinExistence type="predicted"/>
<dbReference type="STRING" id="29760.D7SI80"/>
<comment type="caution">
    <text evidence="4">Lacks conserved residue(s) required for the propagation of feature annotation.</text>
</comment>
<organism evidence="6 7">
    <name type="scientific">Vitis vinifera</name>
    <name type="common">Grape</name>
    <dbReference type="NCBI Taxonomy" id="29760"/>
    <lineage>
        <taxon>Eukaryota</taxon>
        <taxon>Viridiplantae</taxon>
        <taxon>Streptophyta</taxon>
        <taxon>Embryophyta</taxon>
        <taxon>Tracheophyta</taxon>
        <taxon>Spermatophyta</taxon>
        <taxon>Magnoliopsida</taxon>
        <taxon>eudicotyledons</taxon>
        <taxon>Gunneridae</taxon>
        <taxon>Pentapetalae</taxon>
        <taxon>rosids</taxon>
        <taxon>Vitales</taxon>
        <taxon>Vitaceae</taxon>
        <taxon>Viteae</taxon>
        <taxon>Vitis</taxon>
    </lineage>
</organism>
<dbReference type="ExpressionAtlas" id="D7SI80">
    <property type="expression patterns" value="baseline and differential"/>
</dbReference>
<dbReference type="AlphaFoldDB" id="D7SI80"/>
<dbReference type="InterPro" id="IPR001789">
    <property type="entry name" value="Sig_transdc_resp-reg_receiver"/>
</dbReference>
<evidence type="ECO:0000256" key="1">
    <source>
        <dbReference type="ARBA" id="ARBA00023012"/>
    </source>
</evidence>
<accession>D7SI80</accession>
<dbReference type="GO" id="GO:0000160">
    <property type="term" value="P:phosphorelay signal transduction system"/>
    <property type="evidence" value="ECO:0007669"/>
    <property type="project" value="UniProtKB-KW"/>
</dbReference>
<dbReference type="InterPro" id="IPR045279">
    <property type="entry name" value="ARR-like"/>
</dbReference>
<dbReference type="Proteomes" id="UP000009183">
    <property type="component" value="Chromosome 17"/>
</dbReference>
<evidence type="ECO:0000256" key="2">
    <source>
        <dbReference type="ARBA" id="ARBA00023015"/>
    </source>
</evidence>
<dbReference type="OrthoDB" id="60033at2759"/>
<dbReference type="InterPro" id="IPR011006">
    <property type="entry name" value="CheY-like_superfamily"/>
</dbReference>
<dbReference type="PROSITE" id="PS50110">
    <property type="entry name" value="RESPONSE_REGULATORY"/>
    <property type="match status" value="1"/>
</dbReference>
<dbReference type="EMBL" id="FN594950">
    <property type="protein sequence ID" value="CBI15190.3"/>
    <property type="molecule type" value="Genomic_DNA"/>
</dbReference>
<protein>
    <recommendedName>
        <fullName evidence="5">Response regulatory domain-containing protein</fullName>
    </recommendedName>
</protein>
<dbReference type="eggNOG" id="KOG1601">
    <property type="taxonomic scope" value="Eukaryota"/>
</dbReference>
<keyword evidence="7" id="KW-1185">Reference proteome</keyword>
<dbReference type="InParanoid" id="D7SI80"/>
<reference evidence="7" key="1">
    <citation type="journal article" date="2007" name="Nature">
        <title>The grapevine genome sequence suggests ancestral hexaploidization in major angiosperm phyla.</title>
        <authorList>
            <consortium name="The French-Italian Public Consortium for Grapevine Genome Characterization."/>
            <person name="Jaillon O."/>
            <person name="Aury J.-M."/>
            <person name="Noel B."/>
            <person name="Policriti A."/>
            <person name="Clepet C."/>
            <person name="Casagrande A."/>
            <person name="Choisne N."/>
            <person name="Aubourg S."/>
            <person name="Vitulo N."/>
            <person name="Jubin C."/>
            <person name="Vezzi A."/>
            <person name="Legeai F."/>
            <person name="Hugueney P."/>
            <person name="Dasilva C."/>
            <person name="Horner D."/>
            <person name="Mica E."/>
            <person name="Jublot D."/>
            <person name="Poulain J."/>
            <person name="Bruyere C."/>
            <person name="Billault A."/>
            <person name="Segurens B."/>
            <person name="Gouyvenoux M."/>
            <person name="Ugarte E."/>
            <person name="Cattonaro F."/>
            <person name="Anthouard V."/>
            <person name="Vico V."/>
            <person name="Del Fabbro C."/>
            <person name="Alaux M."/>
            <person name="Di Gaspero G."/>
            <person name="Dumas V."/>
            <person name="Felice N."/>
            <person name="Paillard S."/>
            <person name="Juman I."/>
            <person name="Moroldo M."/>
            <person name="Scalabrin S."/>
            <person name="Canaguier A."/>
            <person name="Le Clainche I."/>
            <person name="Malacrida G."/>
            <person name="Durand E."/>
            <person name="Pesole G."/>
            <person name="Laucou V."/>
            <person name="Chatelet P."/>
            <person name="Merdinoglu D."/>
            <person name="Delledonne M."/>
            <person name="Pezzotti M."/>
            <person name="Lecharny A."/>
            <person name="Scarpelli C."/>
            <person name="Artiguenave F."/>
            <person name="Pe M.E."/>
            <person name="Valle G."/>
            <person name="Morgante M."/>
            <person name="Caboche M."/>
            <person name="Adam-Blondon A.-F."/>
            <person name="Weissenbach J."/>
            <person name="Quetier F."/>
            <person name="Wincker P."/>
        </authorList>
    </citation>
    <scope>NUCLEOTIDE SEQUENCE [LARGE SCALE GENOMIC DNA]</scope>
    <source>
        <strain evidence="7">cv. Pinot noir / PN40024</strain>
    </source>
</reference>
<evidence type="ECO:0000259" key="5">
    <source>
        <dbReference type="PROSITE" id="PS50110"/>
    </source>
</evidence>
<evidence type="ECO:0000313" key="7">
    <source>
        <dbReference type="Proteomes" id="UP000009183"/>
    </source>
</evidence>
<dbReference type="SUPFAM" id="SSF52172">
    <property type="entry name" value="CheY-like"/>
    <property type="match status" value="1"/>
</dbReference>
<gene>
    <name evidence="6" type="ordered locus">VIT_17s0000g06560</name>
</gene>
<dbReference type="Gene3D" id="3.40.50.2300">
    <property type="match status" value="1"/>
</dbReference>
<evidence type="ECO:0000256" key="3">
    <source>
        <dbReference type="ARBA" id="ARBA00023163"/>
    </source>
</evidence>
<sequence length="139" mass="15372">MPCYGLQPLHDGSCHYFLHMPAKSDASGNGNTNKRICAFVNRSKLKILLCDANVNNCREVATLLRGCSYQMTSVGSTREVIYVLNCEGASIDIVLAEADLPMANSMKILKYITQDQELRCIPVMSMFVLTFILPFSIAS</sequence>